<name>A0A5P6VUS7_PSEXY</name>
<evidence type="ECO:0000313" key="1">
    <source>
        <dbReference type="EMBL" id="QFJ55004.1"/>
    </source>
</evidence>
<accession>A0A5P6VUS7</accession>
<dbReference type="Pfam" id="PF12640">
    <property type="entry name" value="UPF0489"/>
    <property type="match status" value="1"/>
</dbReference>
<dbReference type="Proteomes" id="UP000327030">
    <property type="component" value="Chromosome 1"/>
</dbReference>
<dbReference type="EMBL" id="CP043028">
    <property type="protein sequence ID" value="QFJ55004.1"/>
    <property type="molecule type" value="Genomic_DNA"/>
</dbReference>
<sequence length="266" mass="31591">MKILDLDMDYFMEKVAHTPLKNSKRLDDEYYVKSVWTEKRVRDFLEKNLGLSKENKIKGRIVKGHDEALYFWEELIKNDQLVDPFEVVHVDSHADLGLGCFSDDFIQEKLIMMPVEKRRKTRTYEFNGKIERINIGDYLLWAIAYRMISRLTYCANPNDDKNDYSWDIMKDFHEELIFDKKVTNIIQLKCNSKMEMPNYNSEDSYKKKYLEGAIKEPEVEFIIIPTIEDVSYKGDFDFAVLAQSPNYTPANADYIMDIFREYIIEI</sequence>
<gene>
    <name evidence="1" type="ORF">FXF36_09080</name>
</gene>
<dbReference type="OrthoDB" id="157023at2"/>
<evidence type="ECO:0000313" key="2">
    <source>
        <dbReference type="Proteomes" id="UP000327030"/>
    </source>
</evidence>
<dbReference type="AlphaFoldDB" id="A0A5P6VUS7"/>
<dbReference type="RefSeq" id="WP_151623456.1">
    <property type="nucleotide sequence ID" value="NZ_CP043028.1"/>
</dbReference>
<organism evidence="1 2">
    <name type="scientific">Pseudobutyrivibrio xylanivorans</name>
    <dbReference type="NCBI Taxonomy" id="185007"/>
    <lineage>
        <taxon>Bacteria</taxon>
        <taxon>Bacillati</taxon>
        <taxon>Bacillota</taxon>
        <taxon>Clostridia</taxon>
        <taxon>Lachnospirales</taxon>
        <taxon>Lachnospiraceae</taxon>
        <taxon>Pseudobutyrivibrio</taxon>
    </lineage>
</organism>
<dbReference type="KEGG" id="pxv:FXF36_09080"/>
<dbReference type="InterPro" id="IPR024131">
    <property type="entry name" value="UPF0489"/>
</dbReference>
<protein>
    <submittedName>
        <fullName evidence="1">Uncharacterized protein</fullName>
    </submittedName>
</protein>
<proteinExistence type="predicted"/>
<reference evidence="2" key="1">
    <citation type="submission" date="2019-08" db="EMBL/GenBank/DDBJ databases">
        <title>Complete Genome Sequence of the Polysaccharide-Degrading Rumen Bacterium Pseudobutyrivibrio xylanivorans MA3014.</title>
        <authorList>
            <person name="Palevich N."/>
            <person name="Maclean P.H."/>
            <person name="Kelly W.J."/>
            <person name="Leahy S.C."/>
            <person name="Rakonjac J."/>
            <person name="Attwood G.T."/>
        </authorList>
    </citation>
    <scope>NUCLEOTIDE SEQUENCE [LARGE SCALE GENOMIC DNA]</scope>
    <source>
        <strain evidence="2">MA3014</strain>
    </source>
</reference>